<organism evidence="1 2">
    <name type="scientific">Paenibacillus stellifer</name>
    <dbReference type="NCBI Taxonomy" id="169760"/>
    <lineage>
        <taxon>Bacteria</taxon>
        <taxon>Bacillati</taxon>
        <taxon>Bacillota</taxon>
        <taxon>Bacilli</taxon>
        <taxon>Bacillales</taxon>
        <taxon>Paenibacillaceae</taxon>
        <taxon>Paenibacillus</taxon>
    </lineage>
</organism>
<dbReference type="KEGG" id="pste:PSTEL_17910"/>
<dbReference type="AlphaFoldDB" id="A0A089LZJ0"/>
<dbReference type="STRING" id="169760.PSTEL_17910"/>
<dbReference type="Proteomes" id="UP000029507">
    <property type="component" value="Chromosome"/>
</dbReference>
<gene>
    <name evidence="1" type="ORF">PSTEL_17910</name>
</gene>
<dbReference type="Pfam" id="PF01257">
    <property type="entry name" value="2Fe-2S_thioredx"/>
    <property type="match status" value="1"/>
</dbReference>
<name>A0A089LZJ0_9BACL</name>
<protein>
    <submittedName>
        <fullName evidence="1">Cobalamin biosynthesis protein CbiW</fullName>
    </submittedName>
</protein>
<dbReference type="InterPro" id="IPR036249">
    <property type="entry name" value="Thioredoxin-like_sf"/>
</dbReference>
<proteinExistence type="predicted"/>
<dbReference type="OrthoDB" id="9761899at2"/>
<dbReference type="HOGENOM" id="CLU_126515_3_0_9"/>
<evidence type="ECO:0000313" key="2">
    <source>
        <dbReference type="Proteomes" id="UP000029507"/>
    </source>
</evidence>
<accession>A0A089LZJ0</accession>
<reference evidence="1 2" key="1">
    <citation type="submission" date="2014-08" db="EMBL/GenBank/DDBJ databases">
        <title>Comparative genomics of the Paenibacillus odorifer group.</title>
        <authorList>
            <person name="den Bakker H.C."/>
            <person name="Tsai Y.-C."/>
            <person name="Martin N."/>
            <person name="Korlach J."/>
            <person name="Wiedmann M."/>
        </authorList>
    </citation>
    <scope>NUCLEOTIDE SEQUENCE [LARGE SCALE GENOMIC DNA]</scope>
    <source>
        <strain evidence="1 2">DSM 14472</strain>
    </source>
</reference>
<keyword evidence="2" id="KW-1185">Reference proteome</keyword>
<dbReference type="EMBL" id="CP009286">
    <property type="protein sequence ID" value="AIQ64703.1"/>
    <property type="molecule type" value="Genomic_DNA"/>
</dbReference>
<dbReference type="Gene3D" id="3.40.30.10">
    <property type="entry name" value="Glutaredoxin"/>
    <property type="match status" value="1"/>
</dbReference>
<dbReference type="RefSeq" id="WP_038697175.1">
    <property type="nucleotide sequence ID" value="NZ_CP009286.1"/>
</dbReference>
<evidence type="ECO:0000313" key="1">
    <source>
        <dbReference type="EMBL" id="AIQ64703.1"/>
    </source>
</evidence>
<dbReference type="CDD" id="cd02980">
    <property type="entry name" value="TRX_Fd_family"/>
    <property type="match status" value="1"/>
</dbReference>
<sequence length="122" mass="13017">MTTWNLEGTTCHLLVCGGSSCKKRKGEDIIDAIDGEIEKQGAEAAVHTTLTRCNGRCSDAPVVISYPDGVWYGDMSPKLGKALVRQLLQGGRLEDNIVYTFGTEGMQAAGTPGTKGKKKKKG</sequence>
<dbReference type="SUPFAM" id="SSF52833">
    <property type="entry name" value="Thioredoxin-like"/>
    <property type="match status" value="1"/>
</dbReference>